<feature type="transmembrane region" description="Helical" evidence="7">
    <location>
        <begin position="441"/>
        <end position="462"/>
    </location>
</feature>
<dbReference type="GO" id="GO:0005886">
    <property type="term" value="C:plasma membrane"/>
    <property type="evidence" value="ECO:0007669"/>
    <property type="project" value="UniProtKB-SubCell"/>
</dbReference>
<evidence type="ECO:0000256" key="6">
    <source>
        <dbReference type="ARBA" id="ARBA00023136"/>
    </source>
</evidence>
<comment type="subcellular location">
    <subcellularLocation>
        <location evidence="1">Cell membrane</location>
        <topology evidence="1">Multi-pass membrane protein</topology>
    </subcellularLocation>
</comment>
<protein>
    <submittedName>
        <fullName evidence="9">Carbon starvation protein CstA</fullName>
    </submittedName>
</protein>
<dbReference type="PANTHER" id="PTHR30252">
    <property type="entry name" value="INNER MEMBRANE PEPTIDE TRANSPORTER"/>
    <property type="match status" value="1"/>
</dbReference>
<dbReference type="PATRIC" id="fig|1125712.3.peg.2520"/>
<evidence type="ECO:0000259" key="8">
    <source>
        <dbReference type="Pfam" id="PF02554"/>
    </source>
</evidence>
<feature type="transmembrane region" description="Helical" evidence="7">
    <location>
        <begin position="380"/>
        <end position="401"/>
    </location>
</feature>
<evidence type="ECO:0000256" key="2">
    <source>
        <dbReference type="ARBA" id="ARBA00007755"/>
    </source>
</evidence>
<comment type="similarity">
    <text evidence="2">Belongs to the peptide transporter carbon starvation (CstA) (TC 2.A.114) family.</text>
</comment>
<feature type="transmembrane region" description="Helical" evidence="7">
    <location>
        <begin position="519"/>
        <end position="541"/>
    </location>
</feature>
<dbReference type="STRING" id="1125712.HMPREF1316_0854"/>
<proteinExistence type="inferred from homology"/>
<keyword evidence="5 7" id="KW-1133">Transmembrane helix</keyword>
<feature type="transmembrane region" description="Helical" evidence="7">
    <location>
        <begin position="339"/>
        <end position="360"/>
    </location>
</feature>
<evidence type="ECO:0000313" key="10">
    <source>
        <dbReference type="Proteomes" id="UP000016638"/>
    </source>
</evidence>
<keyword evidence="6 7" id="KW-0472">Membrane</keyword>
<evidence type="ECO:0000256" key="1">
    <source>
        <dbReference type="ARBA" id="ARBA00004651"/>
    </source>
</evidence>
<feature type="transmembrane region" description="Helical" evidence="7">
    <location>
        <begin position="592"/>
        <end position="612"/>
    </location>
</feature>
<feature type="transmembrane region" description="Helical" evidence="7">
    <location>
        <begin position="206"/>
        <end position="228"/>
    </location>
</feature>
<dbReference type="InterPro" id="IPR051605">
    <property type="entry name" value="CstA"/>
</dbReference>
<sequence>MPRYRQGIDLPGMRDVQMAEGVCPACRALPCGEVVAMNGLTVIVIAAVVLVIGYGAYGRWLARTWGIDEGALTPAMRMEDGRDYAPASRFSVFAHQFSSICGAGPVTGTIVAMMFGWLPVLLWVLVGGVFFGAVHDFGALYASIKNNGKSLGQLIEKYIGRTGRRLFLLFSFLFCCIVVAAFTAMVAGTFASTFDASGAVDVTKSYAAGCAGTISILFTFVAIGFGWVCRTFDLRGVAKYALAIALIAVMFVLGMLFPLYLNLMGWTAVVAIYLVFACAMPIQVLKQPRDVLTAIMMVAMIVCAVLGIVVMGLDGQATMTAPMIASSEQLGALAAKGNYLFPLLFVSVACGALSGFHSLVSSGTSSKQLSNERDALPVGYGAMVLESFVGTLAVVVAAIMFGDMNTVGTGALNAGVASTPFQIFAAGVARGMQSFGVNGTFATVFMTMNVSALALTSLDAVARIGRTSFQEFFFKTNDVQAEKAIEKSAGQRLVTNTWFATIITLVIGVGMSLGGYLNIWPLFGASNQLLGGMTMITLAVFCRCTGRKGFMLYAPVAFLLCCTFTSLTMSAINCLNAVVANATPAVLATSGLQLVFAVLLMVLGLIVAYNCLKELFRAKAGSKPDEEPEWTELGRAHVTEVRAKTTTGDAEATAV</sequence>
<name>U2THX6_9ACTN</name>
<feature type="transmembrane region" description="Helical" evidence="7">
    <location>
        <begin position="550"/>
        <end position="572"/>
    </location>
</feature>
<dbReference type="EMBL" id="AWEZ01000073">
    <property type="protein sequence ID" value="ERL06075.1"/>
    <property type="molecule type" value="Genomic_DNA"/>
</dbReference>
<dbReference type="Pfam" id="PF02554">
    <property type="entry name" value="CstA"/>
    <property type="match status" value="2"/>
</dbReference>
<comment type="caution">
    <text evidence="9">The sequence shown here is derived from an EMBL/GenBank/DDBJ whole genome shotgun (WGS) entry which is preliminary data.</text>
</comment>
<dbReference type="InterPro" id="IPR003706">
    <property type="entry name" value="CstA_N"/>
</dbReference>
<feature type="transmembrane region" description="Helical" evidence="7">
    <location>
        <begin position="493"/>
        <end position="513"/>
    </location>
</feature>
<feature type="transmembrane region" description="Helical" evidence="7">
    <location>
        <begin position="35"/>
        <end position="57"/>
    </location>
</feature>
<reference evidence="9 10" key="1">
    <citation type="submission" date="2013-08" db="EMBL/GenBank/DDBJ databases">
        <authorList>
            <person name="Durkin A.S."/>
            <person name="Haft D.R."/>
            <person name="McCorrison J."/>
            <person name="Torralba M."/>
            <person name="Gillis M."/>
            <person name="Haft D.H."/>
            <person name="Methe B."/>
            <person name="Sutton G."/>
            <person name="Nelson K.E."/>
        </authorList>
    </citation>
    <scope>NUCLEOTIDE SEQUENCE [LARGE SCALE GENOMIC DNA]</scope>
    <source>
        <strain evidence="9 10">F0195</strain>
    </source>
</reference>
<feature type="domain" description="CstA N-terminal" evidence="8">
    <location>
        <begin position="38"/>
        <end position="405"/>
    </location>
</feature>
<keyword evidence="3" id="KW-1003">Cell membrane</keyword>
<evidence type="ECO:0000256" key="5">
    <source>
        <dbReference type="ARBA" id="ARBA00022989"/>
    </source>
</evidence>
<feature type="transmembrane region" description="Helical" evidence="7">
    <location>
        <begin position="292"/>
        <end position="313"/>
    </location>
</feature>
<accession>U2THX6</accession>
<feature type="transmembrane region" description="Helical" evidence="7">
    <location>
        <begin position="165"/>
        <end position="186"/>
    </location>
</feature>
<gene>
    <name evidence="9" type="ORF">HMPREF1316_0854</name>
</gene>
<keyword evidence="4 7" id="KW-0812">Transmembrane</keyword>
<dbReference type="Proteomes" id="UP000016638">
    <property type="component" value="Unassembled WGS sequence"/>
</dbReference>
<evidence type="ECO:0000256" key="4">
    <source>
        <dbReference type="ARBA" id="ARBA00022692"/>
    </source>
</evidence>
<dbReference type="eggNOG" id="COG1966">
    <property type="taxonomic scope" value="Bacteria"/>
</dbReference>
<dbReference type="GO" id="GO:0009267">
    <property type="term" value="P:cellular response to starvation"/>
    <property type="evidence" value="ECO:0007669"/>
    <property type="project" value="InterPro"/>
</dbReference>
<evidence type="ECO:0000256" key="7">
    <source>
        <dbReference type="SAM" id="Phobius"/>
    </source>
</evidence>
<organism evidence="9 10">
    <name type="scientific">Olsenella profusa F0195</name>
    <dbReference type="NCBI Taxonomy" id="1125712"/>
    <lineage>
        <taxon>Bacteria</taxon>
        <taxon>Bacillati</taxon>
        <taxon>Actinomycetota</taxon>
        <taxon>Coriobacteriia</taxon>
        <taxon>Coriobacteriales</taxon>
        <taxon>Atopobiaceae</taxon>
        <taxon>Olsenella</taxon>
    </lineage>
</organism>
<dbReference type="AlphaFoldDB" id="U2THX6"/>
<dbReference type="PANTHER" id="PTHR30252:SF0">
    <property type="entry name" value="PEPTIDE TRANSPORTER CSTA"/>
    <property type="match status" value="1"/>
</dbReference>
<feature type="transmembrane region" description="Helical" evidence="7">
    <location>
        <begin position="240"/>
        <end position="260"/>
    </location>
</feature>
<feature type="domain" description="CstA N-terminal" evidence="8">
    <location>
        <begin position="411"/>
        <end position="566"/>
    </location>
</feature>
<feature type="transmembrane region" description="Helical" evidence="7">
    <location>
        <begin position="266"/>
        <end position="285"/>
    </location>
</feature>
<keyword evidence="10" id="KW-1185">Reference proteome</keyword>
<evidence type="ECO:0000313" key="9">
    <source>
        <dbReference type="EMBL" id="ERL06075.1"/>
    </source>
</evidence>
<feature type="transmembrane region" description="Helical" evidence="7">
    <location>
        <begin position="121"/>
        <end position="144"/>
    </location>
</feature>
<evidence type="ECO:0000256" key="3">
    <source>
        <dbReference type="ARBA" id="ARBA00022475"/>
    </source>
</evidence>